<proteinExistence type="predicted"/>
<comment type="caution">
    <text evidence="2">The sequence shown here is derived from an EMBL/GenBank/DDBJ whole genome shotgun (WGS) entry which is preliminary data.</text>
</comment>
<organism evidence="2 3">
    <name type="scientific">Helicostylum pulchrum</name>
    <dbReference type="NCBI Taxonomy" id="562976"/>
    <lineage>
        <taxon>Eukaryota</taxon>
        <taxon>Fungi</taxon>
        <taxon>Fungi incertae sedis</taxon>
        <taxon>Mucoromycota</taxon>
        <taxon>Mucoromycotina</taxon>
        <taxon>Mucoromycetes</taxon>
        <taxon>Mucorales</taxon>
        <taxon>Mucorineae</taxon>
        <taxon>Mucoraceae</taxon>
        <taxon>Helicostylum</taxon>
    </lineage>
</organism>
<gene>
    <name evidence="2" type="ORF">HPULCUR_002013</name>
</gene>
<name>A0ABP9XQV0_9FUNG</name>
<evidence type="ECO:0000313" key="2">
    <source>
        <dbReference type="EMBL" id="GAA5796640.1"/>
    </source>
</evidence>
<evidence type="ECO:0000313" key="3">
    <source>
        <dbReference type="Proteomes" id="UP001476247"/>
    </source>
</evidence>
<dbReference type="Proteomes" id="UP001476247">
    <property type="component" value="Unassembled WGS sequence"/>
</dbReference>
<protein>
    <submittedName>
        <fullName evidence="2">Uncharacterized protein</fullName>
    </submittedName>
</protein>
<feature type="region of interest" description="Disordered" evidence="1">
    <location>
        <begin position="89"/>
        <end position="109"/>
    </location>
</feature>
<sequence>MPAIIKVEKEMTCKQNDEEPITVSSYIISAFTNYFGAKKKPSKKLIHGLMPHSPTRKTDAYITPQTVTAPITMPGGSHDDDDDCWYLSKSDSSSSSSGSSFSTTSGTRQRRSVSSLSEILCEHYVQKTLNNTSHNKKSSSDVPLETYKVFEASRKSSHTKLSVTDDDDDESWFIWDKLQNNTKEWIQVVDEELFLPKEKVTTDITIAAAEPNNKKTRSIRANPDHLRMIVAEVNMMRANKIVGPLKSRGFLAARVDTFVSNQSSPLRLPIL</sequence>
<dbReference type="EMBL" id="BAABUJ010000006">
    <property type="protein sequence ID" value="GAA5796640.1"/>
    <property type="molecule type" value="Genomic_DNA"/>
</dbReference>
<keyword evidence="3" id="KW-1185">Reference proteome</keyword>
<reference evidence="2 3" key="1">
    <citation type="submission" date="2024-04" db="EMBL/GenBank/DDBJ databases">
        <title>genome sequences of Mucor flavus KT1a and Helicostylum pulchrum KT1b strains isolation_sourced from the surface of a dry-aged beef.</title>
        <authorList>
            <person name="Toyotome T."/>
            <person name="Hosono M."/>
            <person name="Torimaru M."/>
            <person name="Fukuda K."/>
            <person name="Mikami N."/>
        </authorList>
    </citation>
    <scope>NUCLEOTIDE SEQUENCE [LARGE SCALE GENOMIC DNA]</scope>
    <source>
        <strain evidence="2 3">KT1b</strain>
    </source>
</reference>
<accession>A0ABP9XQV0</accession>
<evidence type="ECO:0000256" key="1">
    <source>
        <dbReference type="SAM" id="MobiDB-lite"/>
    </source>
</evidence>